<accession>B2TKK6</accession>
<evidence type="ECO:0000259" key="4">
    <source>
        <dbReference type="SMART" id="SM00927"/>
    </source>
</evidence>
<dbReference type="InterPro" id="IPR037057">
    <property type="entry name" value="DNA_rep_MutH/T2_RE_sf"/>
</dbReference>
<dbReference type="Gene3D" id="3.40.600.10">
    <property type="entry name" value="DNA mismatch repair MutH/Restriction endonuclease, type II"/>
    <property type="match status" value="2"/>
</dbReference>
<name>B2TKK6_CLOBB</name>
<reference evidence="5" key="1">
    <citation type="submission" date="2009-06" db="EMBL/GenBank/DDBJ databases">
        <authorList>
            <consortium name="US DOE Joint Genome Institute (JGI-PGF)"/>
            <person name="Lucas S."/>
            <person name="Copeland A."/>
            <person name="Lapidus A."/>
            <person name="Glavina del Rio T."/>
            <person name="Dalin E."/>
            <person name="Tice H."/>
            <person name="Bruce D."/>
            <person name="Goodwin L."/>
            <person name="Pitluck S."/>
            <person name="Kyrpides N."/>
            <person name="Mavromatis K."/>
            <person name="Ivanova N."/>
            <person name="Saunders E."/>
            <person name="Brettin T."/>
            <person name="Detter J.C."/>
            <person name="Han C."/>
            <person name="Larimer F."/>
            <person name="Land M."/>
            <person name="Hauser L."/>
            <person name="Markowitz V."/>
            <person name="Cheng J.-F."/>
            <person name="Hugenholtz P."/>
            <person name="Woyke T."/>
            <person name="Wu D."/>
            <person name="Gronow S."/>
            <person name="Klenk H.-P."/>
            <person name="Eisen J.A."/>
        </authorList>
    </citation>
    <scope>NUCLEOTIDE SEQUENCE</scope>
    <source>
        <strain evidence="5">Eklund 17B</strain>
    </source>
</reference>
<dbReference type="InterPro" id="IPR011335">
    <property type="entry name" value="Restrct_endonuc-II-like"/>
</dbReference>
<dbReference type="REBASE" id="53498">
    <property type="entry name" value="Cbo17ORF542P"/>
</dbReference>
<dbReference type="AlphaFoldDB" id="B2TKK6"/>
<dbReference type="SUPFAM" id="SSF52980">
    <property type="entry name" value="Restriction endonuclease-like"/>
    <property type="match status" value="2"/>
</dbReference>
<dbReference type="GO" id="GO:0004519">
    <property type="term" value="F:endonuclease activity"/>
    <property type="evidence" value="ECO:0007669"/>
    <property type="project" value="UniProtKB-KW"/>
</dbReference>
<dbReference type="GO" id="GO:0003677">
    <property type="term" value="F:DNA binding"/>
    <property type="evidence" value="ECO:0007669"/>
    <property type="project" value="InterPro"/>
</dbReference>
<dbReference type="SMART" id="SM00927">
    <property type="entry name" value="MutH"/>
    <property type="match status" value="2"/>
</dbReference>
<dbReference type="EMBL" id="CP001056">
    <property type="protein sequence ID" value="ACD25118.1"/>
    <property type="molecule type" value="Genomic_DNA"/>
</dbReference>
<feature type="domain" description="DNA mismatch repair MutH/Type II restriction enzyme Sau3AI" evidence="4">
    <location>
        <begin position="303"/>
        <end position="399"/>
    </location>
</feature>
<feature type="domain" description="DNA mismatch repair MutH/Type II restriction enzyme Sau3AI" evidence="4">
    <location>
        <begin position="57"/>
        <end position="167"/>
    </location>
</feature>
<evidence type="ECO:0000256" key="2">
    <source>
        <dbReference type="ARBA" id="ARBA00022759"/>
    </source>
</evidence>
<keyword evidence="2" id="KW-0255">Endonuclease</keyword>
<evidence type="ECO:0000256" key="3">
    <source>
        <dbReference type="ARBA" id="ARBA00022801"/>
    </source>
</evidence>
<organism evidence="5">
    <name type="scientific">Clostridium botulinum (strain Eklund 17B / Type B)</name>
    <dbReference type="NCBI Taxonomy" id="935198"/>
    <lineage>
        <taxon>Bacteria</taxon>
        <taxon>Bacillati</taxon>
        <taxon>Bacillota</taxon>
        <taxon>Clostridia</taxon>
        <taxon>Eubacteriales</taxon>
        <taxon>Clostridiaceae</taxon>
        <taxon>Clostridium</taxon>
    </lineage>
</organism>
<dbReference type="CDD" id="cd22355">
    <property type="entry name" value="Sau3AI_C"/>
    <property type="match status" value="1"/>
</dbReference>
<evidence type="ECO:0000313" key="5">
    <source>
        <dbReference type="EMBL" id="ACD25118.1"/>
    </source>
</evidence>
<dbReference type="REBASE" id="80710">
    <property type="entry name" value="Cbo17BORF608P"/>
</dbReference>
<dbReference type="KEGG" id="cbk:CLL_A0606"/>
<accession>U4PCP4</accession>
<dbReference type="PATRIC" id="fig|935198.13.peg.553"/>
<proteinExistence type="predicted"/>
<keyword evidence="1" id="KW-0540">Nuclease</keyword>
<dbReference type="HOGENOM" id="CLU_028521_0_0_9"/>
<dbReference type="Pfam" id="PF02976">
    <property type="entry name" value="MutH"/>
    <property type="match status" value="2"/>
</dbReference>
<protein>
    <submittedName>
        <fullName evidence="5">DNA mismatch repair enzyme MutH</fullName>
    </submittedName>
</protein>
<reference evidence="5" key="2">
    <citation type="submission" date="2009-08" db="EMBL/GenBank/DDBJ databases">
        <authorList>
            <person name="Shrivastava S."/>
            <person name="Brinkac L.M."/>
            <person name="Dodson R.J."/>
            <person name="Harkins D.M."/>
            <person name="Durkin A.S."/>
            <person name="Sutton G."/>
        </authorList>
    </citation>
    <scope>NUCLEOTIDE SEQUENCE</scope>
    <source>
        <strain evidence="5">Eklund 17B</strain>
    </source>
</reference>
<dbReference type="GO" id="GO:0016787">
    <property type="term" value="F:hydrolase activity"/>
    <property type="evidence" value="ECO:0007669"/>
    <property type="project" value="UniProtKB-KW"/>
</dbReference>
<dbReference type="InterPro" id="IPR011337">
    <property type="entry name" value="DNA_rep_MutH/RE_typeII_Sau3AI"/>
</dbReference>
<dbReference type="CDD" id="cd22356">
    <property type="entry name" value="Sau3AI_N-like"/>
    <property type="match status" value="1"/>
</dbReference>
<gene>
    <name evidence="5" type="ordered locus">CLL_A0606</name>
</gene>
<dbReference type="NCBIfam" id="NF040973">
    <property type="entry name" value="restrict_Sau3AI"/>
    <property type="match status" value="1"/>
</dbReference>
<sequence>MYYKYDRSNKESIENYARRLLNKSLKDLDENNKEHKFNNKKSKGRLGQTVEEEYFGYKVNSRQEADFNEVGVELKVCPIRTIKAKPKSNSIREQIGYSAKERIVLSIIDYFKLNEETWENNSIMKKCKELLLMFYMNEKNIPKEELVFKIISLWTPSEQDLKIIENDWNTIALKVKKGKAHEISEGDTMYLGACTKGSTAEKSKRGQPNSDVMAPQRAFSYKRQYVDYIIEELLQKEQVRKSKAIKSLSDEHMLFYEKIYNVFNRILNKSVSEIISLYSIDRERKAKNYIRLIVDDVCKKVFGDKLENFEEFKKANIELKTIFLKLNGMPKESMSFEQIDYCEIVNEEWETSTIRDKFENKKHLWIIFKSKVNFEKQSELSLNDIVLDNVMFWNMPISDLDSSMYKVWLDTTDKIKQGVYNDFIKISDGEIAHIRPKGQNSKDLTSTPQGTEERKKCFWLNAKYIKEQIEKVNSIF</sequence>
<evidence type="ECO:0000256" key="1">
    <source>
        <dbReference type="ARBA" id="ARBA00022722"/>
    </source>
</evidence>
<keyword evidence="3" id="KW-0378">Hydrolase</keyword>